<keyword evidence="2" id="KW-1185">Reference proteome</keyword>
<organism evidence="1 2">
    <name type="scientific">Mesorhizobium shangrilense</name>
    <dbReference type="NCBI Taxonomy" id="460060"/>
    <lineage>
        <taxon>Bacteria</taxon>
        <taxon>Pseudomonadati</taxon>
        <taxon>Pseudomonadota</taxon>
        <taxon>Alphaproteobacteria</taxon>
        <taxon>Hyphomicrobiales</taxon>
        <taxon>Phyllobacteriaceae</taxon>
        <taxon>Mesorhizobium</taxon>
    </lineage>
</organism>
<dbReference type="PANTHER" id="PTHR43190">
    <property type="entry name" value="N-ACETYL-D-GLUCOSAMINE KINASE"/>
    <property type="match status" value="1"/>
</dbReference>
<dbReference type="Gene3D" id="3.30.420.40">
    <property type="match status" value="2"/>
</dbReference>
<dbReference type="RefSeq" id="WP_354462468.1">
    <property type="nucleotide sequence ID" value="NZ_JBEWSZ010000002.1"/>
</dbReference>
<reference evidence="1 2" key="1">
    <citation type="submission" date="2024-06" db="EMBL/GenBank/DDBJ databases">
        <authorList>
            <person name="Kim D.-U."/>
        </authorList>
    </citation>
    <scope>NUCLEOTIDE SEQUENCE [LARGE SCALE GENOMIC DNA]</scope>
    <source>
        <strain evidence="1 2">KACC15460</strain>
    </source>
</reference>
<name>A0ABV2DLR2_9HYPH</name>
<keyword evidence="1" id="KW-0808">Transferase</keyword>
<comment type="caution">
    <text evidence="1">The sequence shown here is derived from an EMBL/GenBank/DDBJ whole genome shotgun (WGS) entry which is preliminary data.</text>
</comment>
<evidence type="ECO:0000313" key="2">
    <source>
        <dbReference type="Proteomes" id="UP001548832"/>
    </source>
</evidence>
<dbReference type="EMBL" id="JBEWSZ010000002">
    <property type="protein sequence ID" value="MET2830383.1"/>
    <property type="molecule type" value="Genomic_DNA"/>
</dbReference>
<proteinExistence type="predicted"/>
<evidence type="ECO:0000313" key="1">
    <source>
        <dbReference type="EMBL" id="MET2830383.1"/>
    </source>
</evidence>
<dbReference type="Proteomes" id="UP001548832">
    <property type="component" value="Unassembled WGS sequence"/>
</dbReference>
<accession>A0ABV2DLR2</accession>
<dbReference type="InterPro" id="IPR052519">
    <property type="entry name" value="Euk-type_GlcNAc_Kinase"/>
</dbReference>
<dbReference type="SUPFAM" id="SSF53067">
    <property type="entry name" value="Actin-like ATPase domain"/>
    <property type="match status" value="2"/>
</dbReference>
<dbReference type="PANTHER" id="PTHR43190:SF3">
    <property type="entry name" value="N-ACETYL-D-GLUCOSAMINE KINASE"/>
    <property type="match status" value="1"/>
</dbReference>
<keyword evidence="1" id="KW-0418">Kinase</keyword>
<gene>
    <name evidence="1" type="ORF">ABVQ20_25705</name>
</gene>
<protein>
    <submittedName>
        <fullName evidence="1">Sugar kinase</fullName>
    </submittedName>
</protein>
<sequence length="302" mass="30685">MITVGIDIGGTKTHLRACDAAGTVRDLVMPSADWRVRDWDTDAKVLLGKVAHLVEGGQVAALAVGAHGCDDASECVAFEEAFNRHAAYAVTVVNDAELLPAALGHERQIGLVAGTGSIAVCRDAALGMMVAGGWGWVIGDEGSASGLVREAGRAISLHLDCGGTFDDPLVGLMFEALEIRNAARIGSAIARQGGAAALGRHAPIVFAAHEQGSALAAGVIADGARHLAELVMRLKHNGAAADVVVAGGGVMVSQQALACAFLAEVEAQSEGTIAARIFHGAPVEGAFRMAKAMASSLAAAAR</sequence>
<dbReference type="InterPro" id="IPR043129">
    <property type="entry name" value="ATPase_NBD"/>
</dbReference>
<dbReference type="GO" id="GO:0016301">
    <property type="term" value="F:kinase activity"/>
    <property type="evidence" value="ECO:0007669"/>
    <property type="project" value="UniProtKB-KW"/>
</dbReference>